<evidence type="ECO:0000313" key="4">
    <source>
        <dbReference type="Proteomes" id="UP000297567"/>
    </source>
</evidence>
<dbReference type="Proteomes" id="UP000297567">
    <property type="component" value="Unassembled WGS sequence"/>
</dbReference>
<accession>A0A4Z0ZPE5</accession>
<dbReference type="PANTHER" id="PTHR31350:SF21">
    <property type="entry name" value="F-BOX ONLY PROTEIN 21"/>
    <property type="match status" value="1"/>
</dbReference>
<protein>
    <submittedName>
        <fullName evidence="3">Transglutaminase</fullName>
    </submittedName>
</protein>
<evidence type="ECO:0000313" key="3">
    <source>
        <dbReference type="EMBL" id="TGL60016.1"/>
    </source>
</evidence>
<dbReference type="EMBL" id="RQGH01000033">
    <property type="protein sequence ID" value="TGL60016.1"/>
    <property type="molecule type" value="Genomic_DNA"/>
</dbReference>
<reference evidence="3" key="1">
    <citation type="journal article" date="2019" name="PLoS Negl. Trop. Dis.">
        <title>Revisiting the worldwide diversity of Leptospira species in the environment.</title>
        <authorList>
            <person name="Vincent A.T."/>
            <person name="Schiettekatte O."/>
            <person name="Bourhy P."/>
            <person name="Veyrier F.J."/>
            <person name="Picardeau M."/>
        </authorList>
    </citation>
    <scope>NUCLEOTIDE SEQUENCE [LARGE SCALE GENOMIC DNA]</scope>
    <source>
        <strain evidence="3">201702451</strain>
    </source>
</reference>
<dbReference type="InterPro" id="IPR032698">
    <property type="entry name" value="SirB1_N"/>
</dbReference>
<proteinExistence type="inferred from homology"/>
<evidence type="ECO:0000256" key="1">
    <source>
        <dbReference type="ARBA" id="ARBA00007100"/>
    </source>
</evidence>
<comment type="caution">
    <text evidence="3">The sequence shown here is derived from an EMBL/GenBank/DDBJ whole genome shotgun (WGS) entry which is preliminary data.</text>
</comment>
<dbReference type="PANTHER" id="PTHR31350">
    <property type="entry name" value="SI:DKEY-261L7.2"/>
    <property type="match status" value="1"/>
</dbReference>
<dbReference type="RefSeq" id="WP_135644942.1">
    <property type="nucleotide sequence ID" value="NZ_RQGH01000033.1"/>
</dbReference>
<gene>
    <name evidence="3" type="ORF">EHQ62_16810</name>
</gene>
<dbReference type="AlphaFoldDB" id="A0A4Z0ZPE5"/>
<comment type="similarity">
    <text evidence="1">Belongs to the UPF0162 family.</text>
</comment>
<dbReference type="Pfam" id="PF13369">
    <property type="entry name" value="Transglut_core2"/>
    <property type="match status" value="1"/>
</dbReference>
<keyword evidence="4" id="KW-1185">Reference proteome</keyword>
<organism evidence="3 4">
    <name type="scientific">Leptospira jelokensis</name>
    <dbReference type="NCBI Taxonomy" id="2484931"/>
    <lineage>
        <taxon>Bacteria</taxon>
        <taxon>Pseudomonadati</taxon>
        <taxon>Spirochaetota</taxon>
        <taxon>Spirochaetia</taxon>
        <taxon>Leptospirales</taxon>
        <taxon>Leptospiraceae</taxon>
        <taxon>Leptospira</taxon>
    </lineage>
</organism>
<name>A0A4Z0ZPE5_9LEPT</name>
<sequence length="299" mass="34954">MGQNSFPDFYPDDITRLLYDWEIAPAEKKRFLLKLIASRIPWQIQLESALDEVKDPYLRVQARNLKSEILRHRLRHSFFKLTLRGNTNHYKDLEEMVVQLSSIGFPDQNYAEIKQELDRIALRISELYDDHSGYLTDELKVQILCQVMFQEEGFVGNIQNYNDPGNSYLFQVIKSRLGIPISLSVVYLLVAQRLGLPLYGTNLPLHFLLQYESEGYFTYIDPFHGGVLLDKFTCEKFLEANGYSNSPKYFTKASTLSMIKRMCRNLLHIYRDNQSKEMEHTIKDHLQILESRSTHVDNG</sequence>
<feature type="domain" description="Protein SirB1 N-terminal" evidence="2">
    <location>
        <begin position="112"/>
        <end position="264"/>
    </location>
</feature>
<evidence type="ECO:0000259" key="2">
    <source>
        <dbReference type="Pfam" id="PF13369"/>
    </source>
</evidence>